<feature type="transmembrane region" description="Helical" evidence="1">
    <location>
        <begin position="189"/>
        <end position="208"/>
    </location>
</feature>
<feature type="transmembrane region" description="Helical" evidence="1">
    <location>
        <begin position="5"/>
        <end position="23"/>
    </location>
</feature>
<dbReference type="EMBL" id="PKJS01000002">
    <property type="protein sequence ID" value="PKZ69734.1"/>
    <property type="molecule type" value="Genomic_DNA"/>
</dbReference>
<dbReference type="InterPro" id="IPR038770">
    <property type="entry name" value="Na+/solute_symporter_sf"/>
</dbReference>
<proteinExistence type="predicted"/>
<sequence>MIGFIARHSTIFMPLFGVIGFIFPDLSHFVLGLLPQILFFLMFFTLLGIDQTQLIRRMTTQYVWGFAIFQSALMSLGMTLIAYLLGVRGDLLLAIAGLSATAPLFGTGAIVNAVGFDALLAMAKTITATLVMPVSLLVILWLLGSKDAHLDFVLYIKRLLIYIIAPMILAVAARQYIPRDTLNTYYPKIAKFNIILLMMFPLGLMSGFRHTFDTNPMQALSLFGLGTALSLVFYFSAYFLYRRFGYENAIISALACGGRNVLLAYTITTPFMGAMFLPLIGAYQLPSFCLPLLGKKMVKWHTIDSQASLK</sequence>
<feature type="transmembrane region" description="Helical" evidence="1">
    <location>
        <begin position="29"/>
        <end position="49"/>
    </location>
</feature>
<dbReference type="Gene3D" id="1.20.1530.20">
    <property type="match status" value="1"/>
</dbReference>
<evidence type="ECO:0000313" key="3">
    <source>
        <dbReference type="EMBL" id="STY97374.1"/>
    </source>
</evidence>
<evidence type="ECO:0000313" key="2">
    <source>
        <dbReference type="EMBL" id="PKZ69734.1"/>
    </source>
</evidence>
<gene>
    <name evidence="2" type="ORF">CYJ96_02255</name>
    <name evidence="3" type="ORF">NCTC10465_01158</name>
</gene>
<dbReference type="EMBL" id="UGPY01000001">
    <property type="protein sequence ID" value="STY97374.1"/>
    <property type="molecule type" value="Genomic_DNA"/>
</dbReference>
<evidence type="ECO:0000313" key="5">
    <source>
        <dbReference type="Proteomes" id="UP000255230"/>
    </source>
</evidence>
<feature type="transmembrane region" description="Helical" evidence="1">
    <location>
        <begin position="126"/>
        <end position="144"/>
    </location>
</feature>
<keyword evidence="1" id="KW-1133">Transmembrane helix</keyword>
<protein>
    <submittedName>
        <fullName evidence="2">Lantibiotic ABC transporter permease</fullName>
    </submittedName>
</protein>
<feature type="transmembrane region" description="Helical" evidence="1">
    <location>
        <begin position="262"/>
        <end position="283"/>
    </location>
</feature>
<dbReference type="GeneID" id="35777707"/>
<feature type="transmembrane region" description="Helical" evidence="1">
    <location>
        <begin position="91"/>
        <end position="114"/>
    </location>
</feature>
<accession>A0A0X8K4W5</accession>
<name>A0A0X8K4W5_FAUOS</name>
<dbReference type="Proteomes" id="UP000234914">
    <property type="component" value="Unassembled WGS sequence"/>
</dbReference>
<keyword evidence="5" id="KW-1185">Reference proteome</keyword>
<reference evidence="2 4" key="1">
    <citation type="submission" date="2017-12" db="EMBL/GenBank/DDBJ databases">
        <title>Phylogenetic diversity of female urinary microbiome.</title>
        <authorList>
            <person name="Thomas-White K."/>
            <person name="Wolfe A.J."/>
        </authorList>
    </citation>
    <scope>NUCLEOTIDE SEQUENCE [LARGE SCALE GENOMIC DNA]</scope>
    <source>
        <strain evidence="2 4">UMB0416</strain>
    </source>
</reference>
<reference evidence="3 5" key="2">
    <citation type="submission" date="2018-06" db="EMBL/GenBank/DDBJ databases">
        <authorList>
            <consortium name="Pathogen Informatics"/>
            <person name="Doyle S."/>
        </authorList>
    </citation>
    <scope>NUCLEOTIDE SEQUENCE [LARGE SCALE GENOMIC DNA]</scope>
    <source>
        <strain evidence="3 5">NCTC10465</strain>
    </source>
</reference>
<organism evidence="2 4">
    <name type="scientific">Faucicola osloensis</name>
    <name type="common">Moraxella osloensis</name>
    <dbReference type="NCBI Taxonomy" id="34062"/>
    <lineage>
        <taxon>Bacteria</taxon>
        <taxon>Pseudomonadati</taxon>
        <taxon>Pseudomonadota</taxon>
        <taxon>Gammaproteobacteria</taxon>
        <taxon>Moraxellales</taxon>
        <taxon>Moraxellaceae</taxon>
        <taxon>Faucicola</taxon>
    </lineage>
</organism>
<keyword evidence="1" id="KW-0472">Membrane</keyword>
<feature type="transmembrane region" description="Helical" evidence="1">
    <location>
        <begin position="220"/>
        <end position="241"/>
    </location>
</feature>
<dbReference type="AlphaFoldDB" id="A0A0X8K4W5"/>
<dbReference type="KEGG" id="mos:AXE82_01575"/>
<feature type="transmembrane region" description="Helical" evidence="1">
    <location>
        <begin position="159"/>
        <end position="177"/>
    </location>
</feature>
<evidence type="ECO:0000313" key="4">
    <source>
        <dbReference type="Proteomes" id="UP000234914"/>
    </source>
</evidence>
<evidence type="ECO:0000256" key="1">
    <source>
        <dbReference type="SAM" id="Phobius"/>
    </source>
</evidence>
<feature type="transmembrane region" description="Helical" evidence="1">
    <location>
        <begin position="61"/>
        <end position="85"/>
    </location>
</feature>
<keyword evidence="1" id="KW-0812">Transmembrane</keyword>
<dbReference type="Proteomes" id="UP000255230">
    <property type="component" value="Unassembled WGS sequence"/>
</dbReference>
<dbReference type="RefSeq" id="WP_062330565.1">
    <property type="nucleotide sequence ID" value="NZ_CBCRZU010000005.1"/>
</dbReference>